<dbReference type="PROSITE" id="PS51186">
    <property type="entry name" value="GNAT"/>
    <property type="match status" value="1"/>
</dbReference>
<evidence type="ECO:0000256" key="1">
    <source>
        <dbReference type="ARBA" id="ARBA00022679"/>
    </source>
</evidence>
<dbReference type="RefSeq" id="WP_138217286.1">
    <property type="nucleotide sequence ID" value="NZ_VAUO01000001.1"/>
</dbReference>
<dbReference type="Proteomes" id="UP000309819">
    <property type="component" value="Unassembled WGS sequence"/>
</dbReference>
<accession>A0A5R8ZH19</accession>
<dbReference type="PANTHER" id="PTHR43877:SF2">
    <property type="entry name" value="AMINOALKYLPHOSPHONATE N-ACETYLTRANSFERASE-RELATED"/>
    <property type="match status" value="1"/>
</dbReference>
<gene>
    <name evidence="4" type="ORF">FEM01_00255</name>
</gene>
<dbReference type="Pfam" id="PF00583">
    <property type="entry name" value="Acetyltransf_1"/>
    <property type="match status" value="1"/>
</dbReference>
<comment type="caution">
    <text evidence="4">The sequence shown here is derived from an EMBL/GenBank/DDBJ whole genome shotgun (WGS) entry which is preliminary data.</text>
</comment>
<dbReference type="GO" id="GO:0016747">
    <property type="term" value="F:acyltransferase activity, transferring groups other than amino-acyl groups"/>
    <property type="evidence" value="ECO:0007669"/>
    <property type="project" value="InterPro"/>
</dbReference>
<protein>
    <submittedName>
        <fullName evidence="4">GNAT family N-acetyltransferase</fullName>
    </submittedName>
</protein>
<dbReference type="InterPro" id="IPR016181">
    <property type="entry name" value="Acyl_CoA_acyltransferase"/>
</dbReference>
<dbReference type="Gene3D" id="3.40.630.30">
    <property type="match status" value="1"/>
</dbReference>
<dbReference type="CDD" id="cd04301">
    <property type="entry name" value="NAT_SF"/>
    <property type="match status" value="1"/>
</dbReference>
<dbReference type="OrthoDB" id="7356080at2"/>
<evidence type="ECO:0000259" key="3">
    <source>
        <dbReference type="PROSITE" id="PS51186"/>
    </source>
</evidence>
<keyword evidence="2" id="KW-0012">Acyltransferase</keyword>
<evidence type="ECO:0000313" key="5">
    <source>
        <dbReference type="Proteomes" id="UP000309819"/>
    </source>
</evidence>
<reference evidence="4 5" key="1">
    <citation type="submission" date="2019-05" db="EMBL/GenBank/DDBJ databases">
        <title>Pseudomonas sp. SC006 isolated from lettuce that can produce HBGAs.</title>
        <authorList>
            <person name="Wang D."/>
            <person name="Liao N."/>
            <person name="Liu D."/>
            <person name="Zhang Z."/>
            <person name="Zou S."/>
        </authorList>
    </citation>
    <scope>NUCLEOTIDE SEQUENCE [LARGE SCALE GENOMIC DNA]</scope>
    <source>
        <strain evidence="4 5">SC006</strain>
    </source>
</reference>
<dbReference type="PANTHER" id="PTHR43877">
    <property type="entry name" value="AMINOALKYLPHOSPHONATE N-ACETYLTRANSFERASE-RELATED-RELATED"/>
    <property type="match status" value="1"/>
</dbReference>
<dbReference type="EMBL" id="VAUO01000001">
    <property type="protein sequence ID" value="TLP64645.1"/>
    <property type="molecule type" value="Genomic_DNA"/>
</dbReference>
<evidence type="ECO:0000256" key="2">
    <source>
        <dbReference type="ARBA" id="ARBA00023315"/>
    </source>
</evidence>
<organism evidence="4 5">
    <name type="scientific">Pseudomonas mosselii</name>
    <dbReference type="NCBI Taxonomy" id="78327"/>
    <lineage>
        <taxon>Bacteria</taxon>
        <taxon>Pseudomonadati</taxon>
        <taxon>Pseudomonadota</taxon>
        <taxon>Gammaproteobacteria</taxon>
        <taxon>Pseudomonadales</taxon>
        <taxon>Pseudomonadaceae</taxon>
        <taxon>Pseudomonas</taxon>
    </lineage>
</organism>
<dbReference type="SUPFAM" id="SSF55729">
    <property type="entry name" value="Acyl-CoA N-acyltransferases (Nat)"/>
    <property type="match status" value="1"/>
</dbReference>
<dbReference type="InterPro" id="IPR050832">
    <property type="entry name" value="Bact_Acetyltransf"/>
</dbReference>
<sequence>MPDIRRATQDDAEDAYAIRCQAILAQCPPFYGAQLAHAWAHVPHSEGFTALVAEHFHLACLQGQSVATGMIDLNSGELGALFVLPGYMGRGIARAMVGHLEAIAVAAGLDEIHLDATLNAAPFYRRCGYVGDNQGVYHSPSGLQMLCVPMRKQLAMPRR</sequence>
<name>A0A5R8ZH19_9PSED</name>
<evidence type="ECO:0000313" key="4">
    <source>
        <dbReference type="EMBL" id="TLP64645.1"/>
    </source>
</evidence>
<dbReference type="AlphaFoldDB" id="A0A5R8ZH19"/>
<dbReference type="InterPro" id="IPR000182">
    <property type="entry name" value="GNAT_dom"/>
</dbReference>
<keyword evidence="1 4" id="KW-0808">Transferase</keyword>
<keyword evidence="5" id="KW-1185">Reference proteome</keyword>
<proteinExistence type="predicted"/>
<feature type="domain" description="N-acetyltransferase" evidence="3">
    <location>
        <begin position="2"/>
        <end position="155"/>
    </location>
</feature>